<feature type="region of interest" description="Disordered" evidence="1">
    <location>
        <begin position="73"/>
        <end position="93"/>
    </location>
</feature>
<comment type="caution">
    <text evidence="3">The sequence shown here is derived from an EMBL/GenBank/DDBJ whole genome shotgun (WGS) entry which is preliminary data.</text>
</comment>
<sequence length="93" mass="9965">MADADSSSTAAQVAKVFLDATLQFYDKAPIIASIGYLFIASALPLFLLLRFAARMKQLDNQKVIALFEREISKTSASKESGQQAGVTATPPQA</sequence>
<evidence type="ECO:0000313" key="3">
    <source>
        <dbReference type="EMBL" id="MDP0965552.1"/>
    </source>
</evidence>
<dbReference type="EMBL" id="JAUUIA010000001">
    <property type="protein sequence ID" value="MDP0965552.1"/>
    <property type="molecule type" value="Genomic_DNA"/>
</dbReference>
<keyword evidence="2" id="KW-0812">Transmembrane</keyword>
<name>A0AAW8A7Y6_KLEPN</name>
<protein>
    <recommendedName>
        <fullName evidence="5">Xyloside transporter XynT</fullName>
    </recommendedName>
</protein>
<keyword evidence="2" id="KW-1133">Transmembrane helix</keyword>
<dbReference type="AlphaFoldDB" id="A0AAW8A7Y6"/>
<feature type="transmembrane region" description="Helical" evidence="2">
    <location>
        <begin position="30"/>
        <end position="52"/>
    </location>
</feature>
<dbReference type="Proteomes" id="UP001244490">
    <property type="component" value="Unassembled WGS sequence"/>
</dbReference>
<proteinExistence type="predicted"/>
<organism evidence="3 4">
    <name type="scientific">Klebsiella pneumoniae</name>
    <dbReference type="NCBI Taxonomy" id="573"/>
    <lineage>
        <taxon>Bacteria</taxon>
        <taxon>Pseudomonadati</taxon>
        <taxon>Pseudomonadota</taxon>
        <taxon>Gammaproteobacteria</taxon>
        <taxon>Enterobacterales</taxon>
        <taxon>Enterobacteriaceae</taxon>
        <taxon>Klebsiella/Raoultella group</taxon>
        <taxon>Klebsiella</taxon>
        <taxon>Klebsiella pneumoniae complex</taxon>
    </lineage>
</organism>
<keyword evidence="2" id="KW-0472">Membrane</keyword>
<dbReference type="RefSeq" id="WP_032432319.1">
    <property type="nucleotide sequence ID" value="NZ_CABWSF010000022.1"/>
</dbReference>
<evidence type="ECO:0000256" key="2">
    <source>
        <dbReference type="SAM" id="Phobius"/>
    </source>
</evidence>
<evidence type="ECO:0000313" key="4">
    <source>
        <dbReference type="Proteomes" id="UP001244490"/>
    </source>
</evidence>
<accession>A0AAW8A7Y6</accession>
<evidence type="ECO:0000256" key="1">
    <source>
        <dbReference type="SAM" id="MobiDB-lite"/>
    </source>
</evidence>
<evidence type="ECO:0008006" key="5">
    <source>
        <dbReference type="Google" id="ProtNLM"/>
    </source>
</evidence>
<reference evidence="3" key="1">
    <citation type="submission" date="2023-07" db="EMBL/GenBank/DDBJ databases">
        <authorList>
            <person name="Peng Z."/>
        </authorList>
    </citation>
    <scope>NUCLEOTIDE SEQUENCE</scope>
    <source>
        <strain evidence="3">KP219</strain>
    </source>
</reference>
<gene>
    <name evidence="3" type="ORF">Q6294_00605</name>
</gene>